<dbReference type="EMBL" id="LAZR01001504">
    <property type="protein sequence ID" value="KKN43564.1"/>
    <property type="molecule type" value="Genomic_DNA"/>
</dbReference>
<comment type="caution">
    <text evidence="1">The sequence shown here is derived from an EMBL/GenBank/DDBJ whole genome shotgun (WGS) entry which is preliminary data.</text>
</comment>
<sequence length="118" mass="13624">MIIYDLCNNEAGELLIKWFESDCKRKSEAGKALKKFVQSRRRDVQPHIGEEPPKVGDFIYVRSSDDYIGGLAEVTEVAPAEFIRVKEKPHVSMNWKYLKDIQKTLAERYGEHRAHLCG</sequence>
<proteinExistence type="predicted"/>
<evidence type="ECO:0000313" key="1">
    <source>
        <dbReference type="EMBL" id="KKN43564.1"/>
    </source>
</evidence>
<dbReference type="AlphaFoldDB" id="A0A0F9QM85"/>
<gene>
    <name evidence="1" type="ORF">LCGC14_0702110</name>
</gene>
<organism evidence="1">
    <name type="scientific">marine sediment metagenome</name>
    <dbReference type="NCBI Taxonomy" id="412755"/>
    <lineage>
        <taxon>unclassified sequences</taxon>
        <taxon>metagenomes</taxon>
        <taxon>ecological metagenomes</taxon>
    </lineage>
</organism>
<reference evidence="1" key="1">
    <citation type="journal article" date="2015" name="Nature">
        <title>Complex archaea that bridge the gap between prokaryotes and eukaryotes.</title>
        <authorList>
            <person name="Spang A."/>
            <person name="Saw J.H."/>
            <person name="Jorgensen S.L."/>
            <person name="Zaremba-Niedzwiedzka K."/>
            <person name="Martijn J."/>
            <person name="Lind A.E."/>
            <person name="van Eijk R."/>
            <person name="Schleper C."/>
            <person name="Guy L."/>
            <person name="Ettema T.J."/>
        </authorList>
    </citation>
    <scope>NUCLEOTIDE SEQUENCE</scope>
</reference>
<protein>
    <submittedName>
        <fullName evidence="1">Uncharacterized protein</fullName>
    </submittedName>
</protein>
<accession>A0A0F9QM85</accession>
<name>A0A0F9QM85_9ZZZZ</name>